<gene>
    <name evidence="5" type="ORF">K6958_20780</name>
</gene>
<dbReference type="RefSeq" id="WP_249894799.1">
    <property type="nucleotide sequence ID" value="NZ_CP082905.1"/>
</dbReference>
<evidence type="ECO:0000259" key="4">
    <source>
        <dbReference type="Pfam" id="PF05175"/>
    </source>
</evidence>
<dbReference type="CDD" id="cd02440">
    <property type="entry name" value="AdoMet_MTases"/>
    <property type="match status" value="1"/>
</dbReference>
<keyword evidence="2" id="KW-0808">Transferase</keyword>
<evidence type="ECO:0000313" key="5">
    <source>
        <dbReference type="EMBL" id="UQY46283.1"/>
    </source>
</evidence>
<evidence type="ECO:0000256" key="2">
    <source>
        <dbReference type="ARBA" id="ARBA00022679"/>
    </source>
</evidence>
<dbReference type="GO" id="GO:0032259">
    <property type="term" value="P:methylation"/>
    <property type="evidence" value="ECO:0007669"/>
    <property type="project" value="UniProtKB-KW"/>
</dbReference>
<dbReference type="PROSITE" id="PS00092">
    <property type="entry name" value="N6_MTASE"/>
    <property type="match status" value="1"/>
</dbReference>
<protein>
    <submittedName>
        <fullName evidence="5">Class I SAM-dependent methyltransferase</fullName>
    </submittedName>
</protein>
<dbReference type="SUPFAM" id="SSF53335">
    <property type="entry name" value="S-adenosyl-L-methionine-dependent methyltransferases"/>
    <property type="match status" value="1"/>
</dbReference>
<feature type="domain" description="Methyltransferase small" evidence="4">
    <location>
        <begin position="42"/>
        <end position="153"/>
    </location>
</feature>
<name>A0ABY4RFE0_9GAMM</name>
<evidence type="ECO:0000256" key="3">
    <source>
        <dbReference type="ARBA" id="ARBA00022691"/>
    </source>
</evidence>
<dbReference type="InterPro" id="IPR029063">
    <property type="entry name" value="SAM-dependent_MTases_sf"/>
</dbReference>
<dbReference type="EMBL" id="CP082905">
    <property type="protein sequence ID" value="UQY46283.1"/>
    <property type="molecule type" value="Genomic_DNA"/>
</dbReference>
<dbReference type="InterPro" id="IPR002052">
    <property type="entry name" value="DNA_methylase_N6_adenine_CS"/>
</dbReference>
<dbReference type="PRINTS" id="PR00507">
    <property type="entry name" value="N12N6MTFRASE"/>
</dbReference>
<geneLocation type="plasmid" evidence="5 6">
    <name>pX22927_1</name>
</geneLocation>
<dbReference type="Pfam" id="PF05175">
    <property type="entry name" value="MTS"/>
    <property type="match status" value="1"/>
</dbReference>
<organism evidence="5 6">
    <name type="scientific">Mixta hanseatica</name>
    <dbReference type="NCBI Taxonomy" id="2872648"/>
    <lineage>
        <taxon>Bacteria</taxon>
        <taxon>Pseudomonadati</taxon>
        <taxon>Pseudomonadota</taxon>
        <taxon>Gammaproteobacteria</taxon>
        <taxon>Enterobacterales</taxon>
        <taxon>Erwiniaceae</taxon>
        <taxon>Mixta</taxon>
    </lineage>
</organism>
<keyword evidence="6" id="KW-1185">Reference proteome</keyword>
<keyword evidence="1 5" id="KW-0489">Methyltransferase</keyword>
<dbReference type="Proteomes" id="UP001056635">
    <property type="component" value="Plasmid pX22927_1"/>
</dbReference>
<reference evidence="5" key="1">
    <citation type="submission" date="2021-09" db="EMBL/GenBank/DDBJ databases">
        <title>First case of bloodstream infection caused by Mixta hanseatica sp. nov., a member of the Erwiniaceae family.</title>
        <authorList>
            <person name="Both A."/>
            <person name="Huang J."/>
            <person name="Wenzel P."/>
            <person name="Aepfelbacher M."/>
            <person name="Rohde H."/>
            <person name="Christner M."/>
            <person name="Hentschke M."/>
        </authorList>
    </citation>
    <scope>NUCLEOTIDE SEQUENCE</scope>
    <source>
        <strain evidence="5">X22927</strain>
        <plasmid evidence="5">pX22927_1</plasmid>
    </source>
</reference>
<keyword evidence="5" id="KW-0614">Plasmid</keyword>
<accession>A0ABY4RFE0</accession>
<dbReference type="InterPro" id="IPR007848">
    <property type="entry name" value="Small_mtfrase_dom"/>
</dbReference>
<proteinExistence type="predicted"/>
<keyword evidence="3" id="KW-0949">S-adenosyl-L-methionine</keyword>
<dbReference type="GO" id="GO:0008168">
    <property type="term" value="F:methyltransferase activity"/>
    <property type="evidence" value="ECO:0007669"/>
    <property type="project" value="UniProtKB-KW"/>
</dbReference>
<evidence type="ECO:0000256" key="1">
    <source>
        <dbReference type="ARBA" id="ARBA00022603"/>
    </source>
</evidence>
<dbReference type="Gene3D" id="3.40.50.150">
    <property type="entry name" value="Vaccinia Virus protein VP39"/>
    <property type="match status" value="1"/>
</dbReference>
<evidence type="ECO:0000313" key="6">
    <source>
        <dbReference type="Proteomes" id="UP001056635"/>
    </source>
</evidence>
<sequence>MRTELSARIAQMQQKLSSMQPVARVHADTQLFVSSDPVCQKLVTLADIRPGNRVLEPSAGTGAILRAVLAAVPAVRCECVEMNAALAQHLKDTFPEVPVTCADFLSCAPQAVYDRILMNPPFRHCEDLKHIRHALKMLAPGGNLVAVCANGPRQQREFKHIATHQEVLPCGAFAYTDVSTMIVRIDV</sequence>